<dbReference type="Pfam" id="PF13585">
    <property type="entry name" value="CHU_C"/>
    <property type="match status" value="1"/>
</dbReference>
<name>A0A2U2XA92_9FLAO</name>
<keyword evidence="2" id="KW-1185">Reference proteome</keyword>
<proteinExistence type="predicted"/>
<protein>
    <recommendedName>
        <fullName evidence="3">Ig-like domain-containing protein</fullName>
    </recommendedName>
</protein>
<dbReference type="NCBIfam" id="TIGR04131">
    <property type="entry name" value="Bac_Flav_CTERM"/>
    <property type="match status" value="1"/>
</dbReference>
<reference evidence="1 2" key="1">
    <citation type="submission" date="2018-05" db="EMBL/GenBank/DDBJ databases">
        <title>Brumimicrobium oceani sp. nov., isolated from coastal sediment.</title>
        <authorList>
            <person name="Kou Y."/>
        </authorList>
    </citation>
    <scope>NUCLEOTIDE SEQUENCE [LARGE SCALE GENOMIC DNA]</scope>
    <source>
        <strain evidence="1 2">C305</strain>
    </source>
</reference>
<evidence type="ECO:0008006" key="3">
    <source>
        <dbReference type="Google" id="ProtNLM"/>
    </source>
</evidence>
<comment type="caution">
    <text evidence="1">The sequence shown here is derived from an EMBL/GenBank/DDBJ whole genome shotgun (WGS) entry which is preliminary data.</text>
</comment>
<dbReference type="EMBL" id="QFRJ01000012">
    <property type="protein sequence ID" value="PWH84715.1"/>
    <property type="molecule type" value="Genomic_DNA"/>
</dbReference>
<organism evidence="1 2">
    <name type="scientific">Brumimicrobium oceani</name>
    <dbReference type="NCBI Taxonomy" id="2100725"/>
    <lineage>
        <taxon>Bacteria</taxon>
        <taxon>Pseudomonadati</taxon>
        <taxon>Bacteroidota</taxon>
        <taxon>Flavobacteriia</taxon>
        <taxon>Flavobacteriales</taxon>
        <taxon>Crocinitomicaceae</taxon>
        <taxon>Brumimicrobium</taxon>
    </lineage>
</organism>
<sequence length="438" mass="48163">MLENESNTKSFKIMKKYSLLVTVIILSIFTFGQEEYNNCADAFELCPNTTFSINNIDANATVCANCEDDFNFCFAGDNSIWMTFTTNDLGGDVNVDFSNLVFENNPGQGNGLQAAIIEATLPCISSSYTLISNCEANQSNNFSLNGVGLLPNTTFYVVVNGSAGTAQNAEATFDVELTGAGIARNPQLTISTARSTVCRDENVVFYASPTDCDDQLQFNWYVNGVLTAVTVDSIFEYKEMNDNDVVSAEMVCFTQCKDSIMSNSISFTVQDFLVDAGPDLYILQGDHVNLQGQTSGGNVSWSPPYNINNTSFIKPIVYPNETTTYFLSVNNGVCSIVDEVTVFVENQLKIPNTFSPNGDGINDEWEILGIVNFPDVSIQVFNRWGQLVFQTTGYPSDKRWKGTSLGEKELAAGVYYYVINLRDAEYSEPLKGTVTIVK</sequence>
<dbReference type="AlphaFoldDB" id="A0A2U2XA92"/>
<evidence type="ECO:0000313" key="1">
    <source>
        <dbReference type="EMBL" id="PWH84715.1"/>
    </source>
</evidence>
<accession>A0A2U2XA92</accession>
<dbReference type="InterPro" id="IPR026341">
    <property type="entry name" value="T9SS_type_B"/>
</dbReference>
<dbReference type="Proteomes" id="UP000245370">
    <property type="component" value="Unassembled WGS sequence"/>
</dbReference>
<reference evidence="1 2" key="2">
    <citation type="submission" date="2018-05" db="EMBL/GenBank/DDBJ databases">
        <authorList>
            <person name="Lanie J.A."/>
            <person name="Ng W.-L."/>
            <person name="Kazmierczak K.M."/>
            <person name="Andrzejewski T.M."/>
            <person name="Davidsen T.M."/>
            <person name="Wayne K.J."/>
            <person name="Tettelin H."/>
            <person name="Glass J.I."/>
            <person name="Rusch D."/>
            <person name="Podicherti R."/>
            <person name="Tsui H.-C.T."/>
            <person name="Winkler M.E."/>
        </authorList>
    </citation>
    <scope>NUCLEOTIDE SEQUENCE [LARGE SCALE GENOMIC DNA]</scope>
    <source>
        <strain evidence="1 2">C305</strain>
    </source>
</reference>
<gene>
    <name evidence="1" type="ORF">DIT68_13415</name>
</gene>
<evidence type="ECO:0000313" key="2">
    <source>
        <dbReference type="Proteomes" id="UP000245370"/>
    </source>
</evidence>